<comment type="caution">
    <text evidence="2">The sequence shown here is derived from an EMBL/GenBank/DDBJ whole genome shotgun (WGS) entry which is preliminary data.</text>
</comment>
<dbReference type="Proteomes" id="UP001396334">
    <property type="component" value="Unassembled WGS sequence"/>
</dbReference>
<accession>A0ABR2NRB9</accession>
<gene>
    <name evidence="2" type="ORF">V6N11_055602</name>
</gene>
<keyword evidence="3" id="KW-1185">Reference proteome</keyword>
<name>A0ABR2NRB9_9ROSI</name>
<organism evidence="2 3">
    <name type="scientific">Hibiscus sabdariffa</name>
    <name type="common">roselle</name>
    <dbReference type="NCBI Taxonomy" id="183260"/>
    <lineage>
        <taxon>Eukaryota</taxon>
        <taxon>Viridiplantae</taxon>
        <taxon>Streptophyta</taxon>
        <taxon>Embryophyta</taxon>
        <taxon>Tracheophyta</taxon>
        <taxon>Spermatophyta</taxon>
        <taxon>Magnoliopsida</taxon>
        <taxon>eudicotyledons</taxon>
        <taxon>Gunneridae</taxon>
        <taxon>Pentapetalae</taxon>
        <taxon>rosids</taxon>
        <taxon>malvids</taxon>
        <taxon>Malvales</taxon>
        <taxon>Malvaceae</taxon>
        <taxon>Malvoideae</taxon>
        <taxon>Hibiscus</taxon>
    </lineage>
</organism>
<feature type="region of interest" description="Disordered" evidence="1">
    <location>
        <begin position="79"/>
        <end position="107"/>
    </location>
</feature>
<proteinExistence type="predicted"/>
<dbReference type="Pfam" id="PF16913">
    <property type="entry name" value="PUNUT"/>
    <property type="match status" value="1"/>
</dbReference>
<evidence type="ECO:0000313" key="2">
    <source>
        <dbReference type="EMBL" id="KAK8978616.1"/>
    </source>
</evidence>
<dbReference type="EMBL" id="JBBPBN010000111">
    <property type="protein sequence ID" value="KAK8978616.1"/>
    <property type="molecule type" value="Genomic_DNA"/>
</dbReference>
<sequence>MEVSATVLASVGMAFDGEFKEMKREAGERVYCATGVSNIVSCQLCFMGTAGMVFVDRRDLHDGVADDERVGRGGVMIKHLEHDRDGHDDGDGDGDGHDFDDDDDDGMYVKNVEMAPIVASPPSATPNRVGF</sequence>
<evidence type="ECO:0000313" key="3">
    <source>
        <dbReference type="Proteomes" id="UP001396334"/>
    </source>
</evidence>
<protein>
    <submittedName>
        <fullName evidence="2">Uncharacterized protein</fullName>
    </submittedName>
</protein>
<reference evidence="2 3" key="1">
    <citation type="journal article" date="2024" name="G3 (Bethesda)">
        <title>Genome assembly of Hibiscus sabdariffa L. provides insights into metabolisms of medicinal natural products.</title>
        <authorList>
            <person name="Kim T."/>
        </authorList>
    </citation>
    <scope>NUCLEOTIDE SEQUENCE [LARGE SCALE GENOMIC DNA]</scope>
    <source>
        <strain evidence="2">TK-2024</strain>
        <tissue evidence="2">Old leaves</tissue>
    </source>
</reference>
<evidence type="ECO:0000256" key="1">
    <source>
        <dbReference type="SAM" id="MobiDB-lite"/>
    </source>
</evidence>
<feature type="compositionally biased region" description="Basic and acidic residues" evidence="1">
    <location>
        <begin position="79"/>
        <end position="97"/>
    </location>
</feature>